<gene>
    <name evidence="1" type="ORF">SLIV_19285</name>
</gene>
<protein>
    <submittedName>
        <fullName evidence="1">Uncharacterized protein</fullName>
    </submittedName>
</protein>
<accession>A0ABN4DTW2</accession>
<evidence type="ECO:0000313" key="2">
    <source>
        <dbReference type="Proteomes" id="UP000028682"/>
    </source>
</evidence>
<name>A0ABN4DTW2_STRLI</name>
<dbReference type="EMBL" id="CP009124">
    <property type="protein sequence ID" value="AIJ14805.1"/>
    <property type="molecule type" value="Genomic_DNA"/>
</dbReference>
<proteinExistence type="predicted"/>
<sequence length="115" mass="12803">MDFTIIKHAVEVDHGIKRLSMRFIKKHAAPKRDRLSAELCAEISAEFERIGLSTLPRTLPTSENEFVWVIQRASALGEVVDVAAALADLDRLKMNPLPQVFANYPQAHSYLGSAT</sequence>
<dbReference type="Proteomes" id="UP000028682">
    <property type="component" value="Chromosome"/>
</dbReference>
<evidence type="ECO:0000313" key="1">
    <source>
        <dbReference type="EMBL" id="AIJ14805.1"/>
    </source>
</evidence>
<dbReference type="RefSeq" id="WP_003975138.1">
    <property type="nucleotide sequence ID" value="NZ_CP009124.1"/>
</dbReference>
<organism evidence="1 2">
    <name type="scientific">Streptomyces lividans TK24</name>
    <dbReference type="NCBI Taxonomy" id="457428"/>
    <lineage>
        <taxon>Bacteria</taxon>
        <taxon>Bacillati</taxon>
        <taxon>Actinomycetota</taxon>
        <taxon>Actinomycetes</taxon>
        <taxon>Kitasatosporales</taxon>
        <taxon>Streptomycetaceae</taxon>
        <taxon>Streptomyces</taxon>
    </lineage>
</organism>
<keyword evidence="2" id="KW-1185">Reference proteome</keyword>
<reference evidence="2" key="1">
    <citation type="submission" date="2014-08" db="EMBL/GenBank/DDBJ databases">
        <title>Complete genome sequence of Streptomyces lividans TK24.</title>
        <authorList>
            <consortium name="StrepSynth"/>
            <person name="Ruckert C."/>
            <person name="Fridjonson O.H."/>
            <person name="Lambert C."/>
            <person name="van Wezel G.P."/>
            <person name="Bernaerts K."/>
            <person name="Anne J."/>
            <person name="Economou A."/>
            <person name="Kalinowski J."/>
        </authorList>
    </citation>
    <scope>NUCLEOTIDE SEQUENCE [LARGE SCALE GENOMIC DNA]</scope>
    <source>
        <strain evidence="2">TK24</strain>
    </source>
</reference>